<organism evidence="2 3">
    <name type="scientific">candidate division MSBL1 archaeon SCGC-AAA259D14</name>
    <dbReference type="NCBI Taxonomy" id="1698261"/>
    <lineage>
        <taxon>Archaea</taxon>
        <taxon>Methanobacteriati</taxon>
        <taxon>Methanobacteriota</taxon>
        <taxon>candidate division MSBL1</taxon>
    </lineage>
</organism>
<feature type="region of interest" description="Disordered" evidence="1">
    <location>
        <begin position="1"/>
        <end position="20"/>
    </location>
</feature>
<comment type="caution">
    <text evidence="2">The sequence shown here is derived from an EMBL/GenBank/DDBJ whole genome shotgun (WGS) entry which is preliminary data.</text>
</comment>
<evidence type="ECO:0000313" key="3">
    <source>
        <dbReference type="Proteomes" id="UP000070589"/>
    </source>
</evidence>
<sequence>MLMSIRSKTRKDGCEGGGSQEAWRLGRSRILGLPGFWWESLDLFSCLGLLSLLWLLPDDWEI</sequence>
<dbReference type="AlphaFoldDB" id="A0A133U2V7"/>
<name>A0A133U2V7_9EURY</name>
<gene>
    <name evidence="2" type="ORF">AKJ62_05000</name>
</gene>
<reference evidence="2 3" key="1">
    <citation type="journal article" date="2016" name="Sci. Rep.">
        <title>Metabolic traits of an uncultured archaeal lineage -MSBL1- from brine pools of the Red Sea.</title>
        <authorList>
            <person name="Mwirichia R."/>
            <person name="Alam I."/>
            <person name="Rashid M."/>
            <person name="Vinu M."/>
            <person name="Ba-Alawi W."/>
            <person name="Anthony Kamau A."/>
            <person name="Kamanda Ngugi D."/>
            <person name="Goker M."/>
            <person name="Klenk H.P."/>
            <person name="Bajic V."/>
            <person name="Stingl U."/>
        </authorList>
    </citation>
    <scope>NUCLEOTIDE SEQUENCE [LARGE SCALE GENOMIC DNA]</scope>
    <source>
        <strain evidence="2">SCGC-AAA259D14</strain>
    </source>
</reference>
<evidence type="ECO:0000313" key="2">
    <source>
        <dbReference type="EMBL" id="KXA88518.1"/>
    </source>
</evidence>
<evidence type="ECO:0000256" key="1">
    <source>
        <dbReference type="SAM" id="MobiDB-lite"/>
    </source>
</evidence>
<dbReference type="EMBL" id="LHXL01000111">
    <property type="protein sequence ID" value="KXA88518.1"/>
    <property type="molecule type" value="Genomic_DNA"/>
</dbReference>
<keyword evidence="3" id="KW-1185">Reference proteome</keyword>
<proteinExistence type="predicted"/>
<protein>
    <submittedName>
        <fullName evidence="2">Uncharacterized protein</fullName>
    </submittedName>
</protein>
<accession>A0A133U2V7</accession>
<dbReference type="Proteomes" id="UP000070589">
    <property type="component" value="Unassembled WGS sequence"/>
</dbReference>